<proteinExistence type="predicted"/>
<evidence type="ECO:0000256" key="1">
    <source>
        <dbReference type="SAM" id="MobiDB-lite"/>
    </source>
</evidence>
<accession>A0A431FAH9</accession>
<feature type="region of interest" description="Disordered" evidence="1">
    <location>
        <begin position="289"/>
        <end position="325"/>
    </location>
</feature>
<evidence type="ECO:0000313" key="3">
    <source>
        <dbReference type="Proteomes" id="UP000286791"/>
    </source>
</evidence>
<comment type="caution">
    <text evidence="2">The sequence shown here is derived from an EMBL/GenBank/DDBJ whole genome shotgun (WGS) entry which is preliminary data.</text>
</comment>
<dbReference type="InterPro" id="IPR058078">
    <property type="entry name" value="Cj0814-like"/>
</dbReference>
<gene>
    <name evidence="2" type="ORF">C3H48_09650</name>
</gene>
<feature type="compositionally biased region" description="Low complexity" evidence="1">
    <location>
        <begin position="291"/>
        <end position="302"/>
    </location>
</feature>
<dbReference type="Proteomes" id="UP000286791">
    <property type="component" value="Unassembled WGS sequence"/>
</dbReference>
<feature type="compositionally biased region" description="Basic and acidic residues" evidence="1">
    <location>
        <begin position="303"/>
        <end position="313"/>
    </location>
</feature>
<dbReference type="NCBIfam" id="NF046095">
    <property type="entry name" value="flg_dep_Cj0814"/>
    <property type="match status" value="1"/>
</dbReference>
<name>A0A431FAH9_CAMJU</name>
<sequence>MINGINSYSSYNYTNTFSNNTSNIKSSNVANDNSSLVSDKSRAVSKMLGYGVDKDGFFTSDFNEAAGLPKDYKIYAKDIENFVNIQTKSLLSSYINIDIAKSIGNAYKVFSQLLNDELNNKINFTKEDLVKIPQGFEFNQNTLEINKKYNLNDKEYKDFMSNYQNYSPTSHNIKIMTFFSLDDKSDIFKYSLIDPTPYSNNDKTITKSGIFMTFFTGFQAKNYFIEGQTSILGKMQGFDKTMSQSEIDNLNKFISENSMNFKGDIFKLFDLLNSDMSIDDFKQKILEQKENLNNPTKNTNNKETSEEGKEKPFKPIQAESKNKETYKDDNIRNQLVKKLLEGKFSTSKELEILFGVKFSDDDAGEFNKILSLNSAPKSIDIKA</sequence>
<reference evidence="2 3" key="1">
    <citation type="journal article" date="2019" name="Appl. Environ. Microbiol.">
        <title>Population genetics and characterization of Campylobacter jejuni isolates in western jackdaws and game birds in Finland.</title>
        <authorList>
            <person name="Kovanen S."/>
            <person name="Rossi M."/>
            <person name="Pohja-Mykra M."/>
            <person name="Nieminen T."/>
            <person name="Raunio-Saarnisto M."/>
            <person name="Sauvala M."/>
            <person name="Fredriksson-Ahomaa M."/>
            <person name="Hanninen M.L."/>
            <person name="Kivisto R."/>
        </authorList>
    </citation>
    <scope>NUCLEOTIDE SEQUENCE [LARGE SCALE GENOMIC DNA]</scope>
    <source>
        <strain evidence="2 3">CB304</strain>
    </source>
</reference>
<evidence type="ECO:0000313" key="2">
    <source>
        <dbReference type="EMBL" id="RTJ97352.1"/>
    </source>
</evidence>
<dbReference type="EMBL" id="PRCE01000162">
    <property type="protein sequence ID" value="RTJ97352.1"/>
    <property type="molecule type" value="Genomic_DNA"/>
</dbReference>
<protein>
    <submittedName>
        <fullName evidence="2">Uncharacterized protein</fullName>
    </submittedName>
</protein>
<dbReference type="RefSeq" id="WP_126211166.1">
    <property type="nucleotide sequence ID" value="NZ_PQZP01000006.1"/>
</dbReference>
<dbReference type="AlphaFoldDB" id="A0A431FAH9"/>
<organism evidence="2 3">
    <name type="scientific">Campylobacter jejuni</name>
    <dbReference type="NCBI Taxonomy" id="197"/>
    <lineage>
        <taxon>Bacteria</taxon>
        <taxon>Pseudomonadati</taxon>
        <taxon>Campylobacterota</taxon>
        <taxon>Epsilonproteobacteria</taxon>
        <taxon>Campylobacterales</taxon>
        <taxon>Campylobacteraceae</taxon>
        <taxon>Campylobacter</taxon>
    </lineage>
</organism>